<dbReference type="Proteomes" id="UP000238823">
    <property type="component" value="Unassembled WGS sequence"/>
</dbReference>
<comment type="catalytic activity">
    <reaction evidence="7">
        <text>a peptidoglycan chain = a peptidoglycan chain with N-acetyl-1,6-anhydromuramyl-[peptide] at the reducing end + a peptidoglycan chain with N-acetylglucosamine at the non-reducing end.</text>
        <dbReference type="EC" id="4.2.2.29"/>
    </reaction>
</comment>
<dbReference type="EMBL" id="PVNL01000135">
    <property type="protein sequence ID" value="PRP96357.1"/>
    <property type="molecule type" value="Genomic_DNA"/>
</dbReference>
<evidence type="ECO:0000256" key="6">
    <source>
        <dbReference type="ARBA" id="ARBA00023316"/>
    </source>
</evidence>
<sequence length="389" mass="43294">MNRAARKPHPWYLPRKSSRPQRWALGIIVTLLGLALFTAYSGYKRLTTYPERPGVGSSEPITLTIPAGASFPRVLELLQEHEVIAADEAQAFKLFVLHRGAAAKVTAGKHEFRGDMTPTQILDELMRRQGAQERRVTIPEGKQSLQIAQIFAEAGLGGSEAELIAAMRDPELLARLEIPAASAEGYLFPDTYKFSTEATATQIVERMIKRHQQVFNEVRRANGEGARELLDELGWGDHQIVTMASLIEKETGQAAERPRIASVFINRLRFTSFKPKLLQTDPTIIYGCTVPVRKSEACQQFEGRIRRIHLRDPDNPYNTYTHEGLPPGPISNPGRDALAAVLAPEKTRYLYFVARNDGTHQFSKSVEEHEAAVNKYILGGAKGDGSVQK</sequence>
<evidence type="ECO:0000256" key="3">
    <source>
        <dbReference type="ARBA" id="ARBA00022989"/>
    </source>
</evidence>
<evidence type="ECO:0000256" key="5">
    <source>
        <dbReference type="ARBA" id="ARBA00023239"/>
    </source>
</evidence>
<dbReference type="InterPro" id="IPR003770">
    <property type="entry name" value="MLTG-like"/>
</dbReference>
<comment type="subcellular location">
    <subcellularLocation>
        <location evidence="7">Cell membrane</location>
        <topology evidence="7">Single-pass membrane protein</topology>
    </subcellularLocation>
</comment>
<dbReference type="GO" id="GO:0009252">
    <property type="term" value="P:peptidoglycan biosynthetic process"/>
    <property type="evidence" value="ECO:0007669"/>
    <property type="project" value="UniProtKB-UniRule"/>
</dbReference>
<evidence type="ECO:0000313" key="8">
    <source>
        <dbReference type="EMBL" id="PRP96357.1"/>
    </source>
</evidence>
<dbReference type="CDD" id="cd08010">
    <property type="entry name" value="MltG_like"/>
    <property type="match status" value="1"/>
</dbReference>
<evidence type="ECO:0000256" key="1">
    <source>
        <dbReference type="ARBA" id="ARBA00022475"/>
    </source>
</evidence>
<keyword evidence="3 7" id="KW-1133">Transmembrane helix</keyword>
<dbReference type="PANTHER" id="PTHR30518">
    <property type="entry name" value="ENDOLYTIC MUREIN TRANSGLYCOSYLASE"/>
    <property type="match status" value="1"/>
</dbReference>
<dbReference type="GO" id="GO:0008932">
    <property type="term" value="F:lytic endotransglycosylase activity"/>
    <property type="evidence" value="ECO:0007669"/>
    <property type="project" value="UniProtKB-UniRule"/>
</dbReference>
<comment type="function">
    <text evidence="7">Functions as a peptidoglycan terminase that cleaves nascent peptidoglycan strands endolytically to terminate their elongation.</text>
</comment>
<organism evidence="8 9">
    <name type="scientific">Enhygromyxa salina</name>
    <dbReference type="NCBI Taxonomy" id="215803"/>
    <lineage>
        <taxon>Bacteria</taxon>
        <taxon>Pseudomonadati</taxon>
        <taxon>Myxococcota</taxon>
        <taxon>Polyangia</taxon>
        <taxon>Nannocystales</taxon>
        <taxon>Nannocystaceae</taxon>
        <taxon>Enhygromyxa</taxon>
    </lineage>
</organism>
<gene>
    <name evidence="7" type="primary">mltG</name>
    <name evidence="8" type="ORF">ENSA7_71720</name>
</gene>
<accession>A0A2S9XU01</accession>
<dbReference type="Pfam" id="PF02618">
    <property type="entry name" value="YceG"/>
    <property type="match status" value="1"/>
</dbReference>
<name>A0A2S9XU01_9BACT</name>
<evidence type="ECO:0000313" key="9">
    <source>
        <dbReference type="Proteomes" id="UP000238823"/>
    </source>
</evidence>
<comment type="similarity">
    <text evidence="7">Belongs to the transglycosylase MltG family.</text>
</comment>
<dbReference type="AlphaFoldDB" id="A0A2S9XU01"/>
<keyword evidence="5 7" id="KW-0456">Lyase</keyword>
<dbReference type="GO" id="GO:0005886">
    <property type="term" value="C:plasma membrane"/>
    <property type="evidence" value="ECO:0007669"/>
    <property type="project" value="UniProtKB-SubCell"/>
</dbReference>
<reference evidence="8 9" key="1">
    <citation type="submission" date="2018-03" db="EMBL/GenBank/DDBJ databases">
        <title>Draft Genome Sequences of the Obligatory Marine Myxobacteria Enhygromyxa salina SWB007.</title>
        <authorList>
            <person name="Poehlein A."/>
            <person name="Moghaddam J.A."/>
            <person name="Harms H."/>
            <person name="Alanjari M."/>
            <person name="Koenig G.M."/>
            <person name="Daniel R."/>
            <person name="Schaeberle T.F."/>
        </authorList>
    </citation>
    <scope>NUCLEOTIDE SEQUENCE [LARGE SCALE GENOMIC DNA]</scope>
    <source>
        <strain evidence="8 9">SWB007</strain>
    </source>
</reference>
<feature type="site" description="Important for catalytic activity" evidence="7">
    <location>
        <position position="250"/>
    </location>
</feature>
<evidence type="ECO:0000256" key="2">
    <source>
        <dbReference type="ARBA" id="ARBA00022692"/>
    </source>
</evidence>
<dbReference type="Gene3D" id="3.30.160.60">
    <property type="entry name" value="Classic Zinc Finger"/>
    <property type="match status" value="1"/>
</dbReference>
<keyword evidence="4 7" id="KW-0472">Membrane</keyword>
<comment type="caution">
    <text evidence="8">The sequence shown here is derived from an EMBL/GenBank/DDBJ whole genome shotgun (WGS) entry which is preliminary data.</text>
</comment>
<keyword evidence="6 7" id="KW-0961">Cell wall biogenesis/degradation</keyword>
<keyword evidence="1 7" id="KW-1003">Cell membrane</keyword>
<proteinExistence type="inferred from homology"/>
<dbReference type="HAMAP" id="MF_02065">
    <property type="entry name" value="MltG"/>
    <property type="match status" value="1"/>
</dbReference>
<dbReference type="EC" id="4.2.2.29" evidence="7"/>
<dbReference type="RefSeq" id="WP_181234441.1">
    <property type="nucleotide sequence ID" value="NZ_PVNL01000135.1"/>
</dbReference>
<dbReference type="PANTHER" id="PTHR30518:SF2">
    <property type="entry name" value="ENDOLYTIC MUREIN TRANSGLYCOSYLASE"/>
    <property type="match status" value="1"/>
</dbReference>
<keyword evidence="2 7" id="KW-0812">Transmembrane</keyword>
<evidence type="ECO:0000256" key="7">
    <source>
        <dbReference type="HAMAP-Rule" id="MF_02065"/>
    </source>
</evidence>
<protein>
    <recommendedName>
        <fullName evidence="7">Endolytic murein transglycosylase</fullName>
        <ecNumber evidence="7">4.2.2.29</ecNumber>
    </recommendedName>
    <alternativeName>
        <fullName evidence="7">Peptidoglycan lytic transglycosylase</fullName>
    </alternativeName>
    <alternativeName>
        <fullName evidence="7">Peptidoglycan polymerization terminase</fullName>
    </alternativeName>
</protein>
<dbReference type="NCBIfam" id="TIGR00247">
    <property type="entry name" value="endolytic transglycosylase MltG"/>
    <property type="match status" value="1"/>
</dbReference>
<evidence type="ECO:0000256" key="4">
    <source>
        <dbReference type="ARBA" id="ARBA00023136"/>
    </source>
</evidence>
<dbReference type="Gene3D" id="3.30.1490.480">
    <property type="entry name" value="Endolytic murein transglycosylase"/>
    <property type="match status" value="2"/>
</dbReference>
<feature type="transmembrane region" description="Helical" evidence="7">
    <location>
        <begin position="23"/>
        <end position="43"/>
    </location>
</feature>
<dbReference type="GO" id="GO:0071555">
    <property type="term" value="P:cell wall organization"/>
    <property type="evidence" value="ECO:0007669"/>
    <property type="project" value="UniProtKB-KW"/>
</dbReference>